<comment type="caution">
    <text evidence="1">The sequence shown here is derived from an EMBL/GenBank/DDBJ whole genome shotgun (WGS) entry which is preliminary data.</text>
</comment>
<reference evidence="1" key="1">
    <citation type="submission" date="2022-12" db="EMBL/GenBank/DDBJ databases">
        <title>Reference genome sequencing for broad-spectrum identification of bacterial and archaeal isolates by mass spectrometry.</title>
        <authorList>
            <person name="Sekiguchi Y."/>
            <person name="Tourlousse D.M."/>
        </authorList>
    </citation>
    <scope>NUCLEOTIDE SEQUENCE</scope>
    <source>
        <strain evidence="1">LLR39Z86</strain>
    </source>
</reference>
<accession>A0A9W6LJI6</accession>
<sequence length="209" mass="23701">MEEEWIETTEVRIAVCETDWLGCVPLRMWGQDLALPTDEIQKLRPQLEELTYDGNAKVAHRIDIRGGRTSWGADSGEHLSIVLYITSSVGSAVIGAAVNELYSKLRDWQRQCRTRSEYWSPEFTAEEAVARAKWIIQSRFGNALEIQGLDDGSFESLRLVSERREADENKWTIRLVDSRGIEYLISFGFEGDIPICTTIERTLGVEGGK</sequence>
<dbReference type="AlphaFoldDB" id="A0A9W6LJI6"/>
<dbReference type="RefSeq" id="WP_270117412.1">
    <property type="nucleotide sequence ID" value="NZ_BAAAOL010000001.1"/>
</dbReference>
<organism evidence="1 2">
    <name type="scientific">Glycomyces algeriensis</name>
    <dbReference type="NCBI Taxonomy" id="256037"/>
    <lineage>
        <taxon>Bacteria</taxon>
        <taxon>Bacillati</taxon>
        <taxon>Actinomycetota</taxon>
        <taxon>Actinomycetes</taxon>
        <taxon>Glycomycetales</taxon>
        <taxon>Glycomycetaceae</taxon>
        <taxon>Glycomyces</taxon>
    </lineage>
</organism>
<dbReference type="Proteomes" id="UP001144313">
    <property type="component" value="Unassembled WGS sequence"/>
</dbReference>
<evidence type="ECO:0000313" key="1">
    <source>
        <dbReference type="EMBL" id="GLI44746.1"/>
    </source>
</evidence>
<name>A0A9W6LJI6_9ACTN</name>
<protein>
    <submittedName>
        <fullName evidence="1">Uncharacterized protein</fullName>
    </submittedName>
</protein>
<dbReference type="EMBL" id="BSDT01000001">
    <property type="protein sequence ID" value="GLI44746.1"/>
    <property type="molecule type" value="Genomic_DNA"/>
</dbReference>
<evidence type="ECO:0000313" key="2">
    <source>
        <dbReference type="Proteomes" id="UP001144313"/>
    </source>
</evidence>
<proteinExistence type="predicted"/>
<gene>
    <name evidence="1" type="ORF">GALLR39Z86_45960</name>
</gene>
<keyword evidence="2" id="KW-1185">Reference proteome</keyword>